<proteinExistence type="predicted"/>
<reference evidence="1 2" key="1">
    <citation type="journal article" date="2018" name="Biotechnol. Biofuels">
        <title>Integrative visual omics of the white-rot fungus Polyporus brumalis exposes the biotechnological potential of its oxidative enzymes for delignifying raw plant biomass.</title>
        <authorList>
            <person name="Miyauchi S."/>
            <person name="Rancon A."/>
            <person name="Drula E."/>
            <person name="Hage H."/>
            <person name="Chaduli D."/>
            <person name="Favel A."/>
            <person name="Grisel S."/>
            <person name="Henrissat B."/>
            <person name="Herpoel-Gimbert I."/>
            <person name="Ruiz-Duenas F.J."/>
            <person name="Chevret D."/>
            <person name="Hainaut M."/>
            <person name="Lin J."/>
            <person name="Wang M."/>
            <person name="Pangilinan J."/>
            <person name="Lipzen A."/>
            <person name="Lesage-Meessen L."/>
            <person name="Navarro D."/>
            <person name="Riley R."/>
            <person name="Grigoriev I.V."/>
            <person name="Zhou S."/>
            <person name="Raouche S."/>
            <person name="Rosso M.N."/>
        </authorList>
    </citation>
    <scope>NUCLEOTIDE SEQUENCE [LARGE SCALE GENOMIC DNA]</scope>
    <source>
        <strain evidence="1 2">BRFM 1820</strain>
    </source>
</reference>
<accession>A0A371D2M6</accession>
<name>A0A371D2M6_9APHY</name>
<dbReference type="EMBL" id="KZ857424">
    <property type="protein sequence ID" value="RDX46810.1"/>
    <property type="molecule type" value="Genomic_DNA"/>
</dbReference>
<protein>
    <submittedName>
        <fullName evidence="1">Uncharacterized protein</fullName>
    </submittedName>
</protein>
<dbReference type="Proteomes" id="UP000256964">
    <property type="component" value="Unassembled WGS sequence"/>
</dbReference>
<keyword evidence="2" id="KW-1185">Reference proteome</keyword>
<organism evidence="1 2">
    <name type="scientific">Lentinus brumalis</name>
    <dbReference type="NCBI Taxonomy" id="2498619"/>
    <lineage>
        <taxon>Eukaryota</taxon>
        <taxon>Fungi</taxon>
        <taxon>Dikarya</taxon>
        <taxon>Basidiomycota</taxon>
        <taxon>Agaricomycotina</taxon>
        <taxon>Agaricomycetes</taxon>
        <taxon>Polyporales</taxon>
        <taxon>Polyporaceae</taxon>
        <taxon>Lentinus</taxon>
    </lineage>
</organism>
<evidence type="ECO:0000313" key="2">
    <source>
        <dbReference type="Proteomes" id="UP000256964"/>
    </source>
</evidence>
<evidence type="ECO:0000313" key="1">
    <source>
        <dbReference type="EMBL" id="RDX46810.1"/>
    </source>
</evidence>
<dbReference type="AlphaFoldDB" id="A0A371D2M6"/>
<gene>
    <name evidence="1" type="ORF">OH76DRAFT_819984</name>
</gene>
<sequence length="164" mass="18256">MYCARYRGRSGPCSSCLQATNLPGRYANRLLACLPTRVCCFSTLLDLFLPPEGEVAVAGAKAVLRLVPGAGRKWLWKPLSCRNTLAPSDSESLPLFSSLAQDHFRKACTLDGRRYPRVMYRAIRSLAQHETRDGARTQNTPDLPSSRLFRTRVERVATNVVGRS</sequence>